<keyword evidence="7 9" id="KW-0406">Ion transport</keyword>
<dbReference type="OrthoDB" id="10264220at2759"/>
<comment type="similarity">
    <text evidence="2 9">Belongs to the V-ATPase 116 kDa subunit family.</text>
</comment>
<feature type="transmembrane region" description="Helical" evidence="9">
    <location>
        <begin position="592"/>
        <end position="610"/>
    </location>
</feature>
<sequence length="844" mass="98496">MIRSEGMSLYQLLIPRESSYDVMSELGQIDSVMIIDHHQHLLSKPFINQVQRCDEILSKVEYLINQLNQIGQTIEHVYDFKLMLQEVRCMKILVIQRVLSFKQIQKHTFINQIEEYITGKYQQVQQQIDTLSRLKSKLQNTIEAKEAMINARRWLGIAYFHSKSSTALDFDEQMIKSYHQHGGMMPSQKFTHFVGVMDAKDYQIFQRTVFRITKGNFMVNQTLLSVSRSCFLLIFPSFSLQSETWRKIKKLCDVLKVDHISLPLTEEQWDQRYCDYDKEIIEIENMDKLTNQLLQSILKPLLEDGNAQPSLLFIRFYLVRERTLYENLNKVKMQQSIFLANLWVRTSEIQLLEDILQTIKMKNPHIPAPQIKKNAIANQKPPTFFQTNQFNKLFQLITETYGIPDYKEINPSIFSIITFPFLFGVMFGDIGHGAAILIFGIFLSLNKIFSPRSEQKMLREQRIQLGQQIKKQINSKDFNDEDLNTDFNLTQIIFDLRYMLLLCGAFSLYTGFIYNEYFGLSLNIFGSCLNKTDCTYPFGLDPQYEDLNFRNSYKMKLAIIIGFCQMLLGILCSGFNYFYFKKWINLSIIFPARLLFFTLFIGYMVLLIIIKWSTFHIDTSQSPSIITTLVDMWMHDGQVTLKTFESADFQVQLQKIIIVICILCIPFLLFAPIIADIIAMLRRKKKDPKSLQEFEMVPQNMNSDSSNDDIISEQSQHTSYIDIIVEHLIETLEFALGCISNTASYLRLWALSLAHSELAKVLFDLTLKDPIANANLLASLVGMPVFLLSTLGILLCMDSMECFLHALRLHWVEFQNKFYKGNGYNFEVFSYRKEMQKYQEKMKS</sequence>
<feature type="transmembrane region" description="Helical" evidence="9">
    <location>
        <begin position="557"/>
        <end position="580"/>
    </location>
</feature>
<evidence type="ECO:0000256" key="6">
    <source>
        <dbReference type="ARBA" id="ARBA00022989"/>
    </source>
</evidence>
<organism evidence="11 12">
    <name type="scientific">Paramecium tetraurelia</name>
    <dbReference type="NCBI Taxonomy" id="5888"/>
    <lineage>
        <taxon>Eukaryota</taxon>
        <taxon>Sar</taxon>
        <taxon>Alveolata</taxon>
        <taxon>Ciliophora</taxon>
        <taxon>Intramacronucleata</taxon>
        <taxon>Oligohymenophorea</taxon>
        <taxon>Peniculida</taxon>
        <taxon>Parameciidae</taxon>
        <taxon>Paramecium</taxon>
    </lineage>
</organism>
<evidence type="ECO:0000256" key="3">
    <source>
        <dbReference type="ARBA" id="ARBA00022448"/>
    </source>
</evidence>
<dbReference type="KEGG" id="ptm:GSPATT00003469001"/>
<feature type="transmembrane region" description="Helical" evidence="9">
    <location>
        <begin position="421"/>
        <end position="449"/>
    </location>
</feature>
<keyword evidence="8 9" id="KW-0472">Membrane</keyword>
<protein>
    <recommendedName>
        <fullName evidence="9">V-type proton ATPase subunit a</fullName>
    </recommendedName>
</protein>
<accession>A0E5P0</accession>
<evidence type="ECO:0000256" key="8">
    <source>
        <dbReference type="ARBA" id="ARBA00023136"/>
    </source>
</evidence>
<keyword evidence="3 9" id="KW-0813">Transport</keyword>
<feature type="transmembrane region" description="Helical" evidence="9">
    <location>
        <begin position="776"/>
        <end position="795"/>
    </location>
</feature>
<dbReference type="InParanoid" id="A0E5P0"/>
<dbReference type="InterPro" id="IPR002490">
    <property type="entry name" value="V-ATPase_116kDa_su"/>
</dbReference>
<dbReference type="AlphaFoldDB" id="A0E5P0"/>
<dbReference type="Proteomes" id="UP000000600">
    <property type="component" value="Unassembled WGS sequence"/>
</dbReference>
<dbReference type="GeneID" id="5043789"/>
<keyword evidence="4 9" id="KW-0812">Transmembrane</keyword>
<feature type="coiled-coil region" evidence="10">
    <location>
        <begin position="121"/>
        <end position="151"/>
    </location>
</feature>
<dbReference type="GO" id="GO:0051117">
    <property type="term" value="F:ATPase binding"/>
    <property type="evidence" value="ECO:0000318"/>
    <property type="project" value="GO_Central"/>
</dbReference>
<evidence type="ECO:0000256" key="10">
    <source>
        <dbReference type="SAM" id="Coils"/>
    </source>
</evidence>
<feature type="transmembrane region" description="Helical" evidence="9">
    <location>
        <begin position="496"/>
        <end position="514"/>
    </location>
</feature>
<dbReference type="HOGENOM" id="CLU_005230_0_2_1"/>
<evidence type="ECO:0000256" key="9">
    <source>
        <dbReference type="RuleBase" id="RU361189"/>
    </source>
</evidence>
<evidence type="ECO:0000256" key="1">
    <source>
        <dbReference type="ARBA" id="ARBA00004141"/>
    </source>
</evidence>
<evidence type="ECO:0000256" key="7">
    <source>
        <dbReference type="ARBA" id="ARBA00023065"/>
    </source>
</evidence>
<dbReference type="GO" id="GO:0000220">
    <property type="term" value="C:vacuolar proton-transporting V-type ATPase, V0 domain"/>
    <property type="evidence" value="ECO:0007669"/>
    <property type="project" value="InterPro"/>
</dbReference>
<dbReference type="GO" id="GO:0007035">
    <property type="term" value="P:vacuolar acidification"/>
    <property type="evidence" value="ECO:0000318"/>
    <property type="project" value="GO_Central"/>
</dbReference>
<proteinExistence type="inferred from homology"/>
<reference evidence="11 12" key="1">
    <citation type="journal article" date="2006" name="Nature">
        <title>Global trends of whole-genome duplications revealed by the ciliate Paramecium tetraurelia.</title>
        <authorList>
            <consortium name="Genoscope"/>
            <person name="Aury J.-M."/>
            <person name="Jaillon O."/>
            <person name="Duret L."/>
            <person name="Noel B."/>
            <person name="Jubin C."/>
            <person name="Porcel B.M."/>
            <person name="Segurens B."/>
            <person name="Daubin V."/>
            <person name="Anthouard V."/>
            <person name="Aiach N."/>
            <person name="Arnaiz O."/>
            <person name="Billaut A."/>
            <person name="Beisson J."/>
            <person name="Blanc I."/>
            <person name="Bouhouche K."/>
            <person name="Camara F."/>
            <person name="Duharcourt S."/>
            <person name="Guigo R."/>
            <person name="Gogendeau D."/>
            <person name="Katinka M."/>
            <person name="Keller A.-M."/>
            <person name="Kissmehl R."/>
            <person name="Klotz C."/>
            <person name="Koll F."/>
            <person name="Le Moue A."/>
            <person name="Lepere C."/>
            <person name="Malinsky S."/>
            <person name="Nowacki M."/>
            <person name="Nowak J.K."/>
            <person name="Plattner H."/>
            <person name="Poulain J."/>
            <person name="Ruiz F."/>
            <person name="Serrano V."/>
            <person name="Zagulski M."/>
            <person name="Dessen P."/>
            <person name="Betermier M."/>
            <person name="Weissenbach J."/>
            <person name="Scarpelli C."/>
            <person name="Schachter V."/>
            <person name="Sperling L."/>
            <person name="Meyer E."/>
            <person name="Cohen J."/>
            <person name="Wincker P."/>
        </authorList>
    </citation>
    <scope>NUCLEOTIDE SEQUENCE [LARGE SCALE GENOMIC DNA]</scope>
    <source>
        <strain evidence="11 12">Stock d4-2</strain>
    </source>
</reference>
<dbReference type="PIRSF" id="PIRSF001293">
    <property type="entry name" value="ATP6V0A1"/>
    <property type="match status" value="1"/>
</dbReference>
<dbReference type="RefSeq" id="XP_001458004.1">
    <property type="nucleotide sequence ID" value="XM_001457967.1"/>
</dbReference>
<gene>
    <name evidence="11" type="ORF">GSPATT00003469001</name>
</gene>
<keyword evidence="10" id="KW-0175">Coiled coil</keyword>
<comment type="function">
    <text evidence="9">Essential component of the vacuolar proton pump (V-ATPase), a multimeric enzyme that catalyzes the translocation of protons across the membranes. Required for assembly and activity of the V-ATPase.</text>
</comment>
<dbReference type="FunCoup" id="A0E5P0">
    <property type="interactions" value="143"/>
</dbReference>
<evidence type="ECO:0000256" key="4">
    <source>
        <dbReference type="ARBA" id="ARBA00022692"/>
    </source>
</evidence>
<dbReference type="OMA" id="QDLFIVR"/>
<dbReference type="STRING" id="5888.A0E5P0"/>
<evidence type="ECO:0000313" key="11">
    <source>
        <dbReference type="EMBL" id="CAK90607.1"/>
    </source>
</evidence>
<evidence type="ECO:0000256" key="2">
    <source>
        <dbReference type="ARBA" id="ARBA00009904"/>
    </source>
</evidence>
<dbReference type="GO" id="GO:0016471">
    <property type="term" value="C:vacuolar proton-transporting V-type ATPase complex"/>
    <property type="evidence" value="ECO:0000318"/>
    <property type="project" value="GO_Central"/>
</dbReference>
<dbReference type="InterPro" id="IPR026028">
    <property type="entry name" value="V-type_ATPase_116kDa_su_euka"/>
</dbReference>
<keyword evidence="12" id="KW-1185">Reference proteome</keyword>
<dbReference type="PANTHER" id="PTHR11629:SF63">
    <property type="entry name" value="V-TYPE PROTON ATPASE SUBUNIT A"/>
    <property type="match status" value="1"/>
</dbReference>
<dbReference type="GO" id="GO:0046961">
    <property type="term" value="F:proton-transporting ATPase activity, rotational mechanism"/>
    <property type="evidence" value="ECO:0007669"/>
    <property type="project" value="InterPro"/>
</dbReference>
<dbReference type="eggNOG" id="KOG2189">
    <property type="taxonomic scope" value="Eukaryota"/>
</dbReference>
<comment type="subcellular location">
    <subcellularLocation>
        <location evidence="1">Membrane</location>
        <topology evidence="1">Multi-pass membrane protein</topology>
    </subcellularLocation>
</comment>
<keyword evidence="6 9" id="KW-1133">Transmembrane helix</keyword>
<evidence type="ECO:0000256" key="5">
    <source>
        <dbReference type="ARBA" id="ARBA00022781"/>
    </source>
</evidence>
<evidence type="ECO:0000313" key="12">
    <source>
        <dbReference type="Proteomes" id="UP000000600"/>
    </source>
</evidence>
<feature type="transmembrane region" description="Helical" evidence="9">
    <location>
        <begin position="656"/>
        <end position="681"/>
    </location>
</feature>
<name>A0E5P0_PARTE</name>
<keyword evidence="5 9" id="KW-0375">Hydrogen ion transport</keyword>
<dbReference type="PANTHER" id="PTHR11629">
    <property type="entry name" value="VACUOLAR PROTON ATPASES"/>
    <property type="match status" value="1"/>
</dbReference>
<dbReference type="Pfam" id="PF01496">
    <property type="entry name" value="V_ATPase_I"/>
    <property type="match status" value="2"/>
</dbReference>
<dbReference type="EMBL" id="CT868660">
    <property type="protein sequence ID" value="CAK90607.1"/>
    <property type="molecule type" value="Genomic_DNA"/>
</dbReference>